<evidence type="ECO:0000259" key="2">
    <source>
        <dbReference type="Pfam" id="PF07919"/>
    </source>
</evidence>
<dbReference type="AlphaFoldDB" id="A0A0J9XHD8"/>
<dbReference type="InterPro" id="IPR021773">
    <property type="entry name" value="TPC11"/>
</dbReference>
<evidence type="ECO:0000313" key="4">
    <source>
        <dbReference type="EMBL" id="CDO56814.1"/>
    </source>
</evidence>
<feature type="compositionally biased region" description="Polar residues" evidence="1">
    <location>
        <begin position="130"/>
        <end position="141"/>
    </location>
</feature>
<dbReference type="Pfam" id="PF11817">
    <property type="entry name" value="Foie-gras_1"/>
    <property type="match status" value="1"/>
</dbReference>
<sequence>MNVYPPNSLQHLTPLVLFSGLAAPDVSDPQCQKRLWKYSVGSIATSHQLVKDGEKLATSPRLKGTSDEDVIMPELFWKFAEKSSDLVNWNPVAVEVSRHRAPYILNIQFLNNVEGESDEYLLPPVKTRQHGSISTPQTPSGKFNDAASVEGRSSLDQSRGQYPNGNQHSPLSPLTSTSDIYPDGLISVQWLQKYLYLTPSTFVSFHLLNTTSETREEEIEADEILARKINLLKAQLAVRHIKLVVVIVSEVLPSEDITLNDRIYYLRKNTGLAARTGLFFLPPSTEIELETLAETVCQLCFSNAIEFYTRIAKEVRRKRSGQPKTLDLSKEDAAQLTTSPLSNAGWEIRYSFKLGALAEFRQELESSVKAYEVTYEMALELFETLHPLTEISASRWNEFRIFLDTVIYKIIKLYFYSGLPNLAYKKFLVHLRSIGTVLETRGFSKDGFAYKNWRALQHLMLAELAVKGLPPGNTAIAPDADERVPADCLPRTGLLHLSAVHLWFDLLGNDWSEDAGNPDPFMNKDSTNLEEINILLKKSLVAATKDFALPTPNERSVGYTLYLLGESYLLHDKDYVSAQKYYKQAADIYRKEKWKPLLSNILQRLYETSLKIEDIQETVLSELELEIYHENDAILDSTGVDNLLAKLNLDEPKNIDLTTSDRYSGFFTADYTFQSDECFLGLPAKAQLSVTCNYPLANQEKILTLNELTIEIEGQLASIHVIHDGSSTPNESGYAILENLQLEQDDADNHVRLYSTSANLNFKPGQTIVFEFAQIPKKLGEASLKGLNIVLKHKKYLLGLSVPVKPNISGAVTWYENGSNLTSHHIRVVNPFKIRLSPRPSLVYVSIDNKGPVAFGEKLTINVTAANNEKEDVIVELQAKGLSNTGDAVDLKWANHPDDTNPSDLLQGLKLAADKSDSIPLNVQVPEGSINSITLELFISYYSVNDSETLIKDDIVFSIPVVQPFVVNCDIYPRFHPKPWPNYFVPNAFSLKDEKETLGMTPQMRRRWELSASVLCMIEKESIELIGSEIKIVTSDEAVCNVVDTPEEKIQVLEHNQKHKLSYIFDNSRAGEKDIRQVQASAHLKLRWRRPSKDNNIQSVENVFTLSPLNITLPLIEPRVIVEIERQENKTLLAKYHIENATNHILTFSLTMEPSDTFAFQGPKQLTVRMLPCTRRSFEYTLLPLTRGLLAIPGLVVYDINYKKILVPLAATPELKVEKKSLLVVC</sequence>
<dbReference type="STRING" id="1173061.A0A0J9XHD8"/>
<name>A0A0J9XHD8_GEOCN</name>
<dbReference type="OrthoDB" id="6278596at2759"/>
<comment type="caution">
    <text evidence="4">The sequence shown here is derived from an EMBL/GenBank/DDBJ whole genome shotgun (WGS) entry which is preliminary data.</text>
</comment>
<feature type="compositionally biased region" description="Polar residues" evidence="1">
    <location>
        <begin position="154"/>
        <end position="174"/>
    </location>
</feature>
<dbReference type="PANTHER" id="PTHR14374">
    <property type="entry name" value="FOIE GRAS"/>
    <property type="match status" value="1"/>
</dbReference>
<feature type="domain" description="Trafficking protein particle complex subunit 11" evidence="3">
    <location>
        <begin position="395"/>
        <end position="499"/>
    </location>
</feature>
<dbReference type="Proteomes" id="UP000242525">
    <property type="component" value="Unassembled WGS sequence"/>
</dbReference>
<organism evidence="4 5">
    <name type="scientific">Geotrichum candidum</name>
    <name type="common">Oospora lactis</name>
    <name type="synonym">Dipodascus geotrichum</name>
    <dbReference type="NCBI Taxonomy" id="1173061"/>
    <lineage>
        <taxon>Eukaryota</taxon>
        <taxon>Fungi</taxon>
        <taxon>Dikarya</taxon>
        <taxon>Ascomycota</taxon>
        <taxon>Saccharomycotina</taxon>
        <taxon>Dipodascomycetes</taxon>
        <taxon>Dipodascales</taxon>
        <taxon>Dipodascaceae</taxon>
        <taxon>Geotrichum</taxon>
    </lineage>
</organism>
<dbReference type="EMBL" id="CCBN010000017">
    <property type="protein sequence ID" value="CDO56814.1"/>
    <property type="molecule type" value="Genomic_DNA"/>
</dbReference>
<gene>
    <name evidence="4" type="ORF">BN980_GECA17s00483g</name>
</gene>
<dbReference type="PANTHER" id="PTHR14374:SF0">
    <property type="entry name" value="TRAFFICKING PROTEIN PARTICLE COMPLEX SUBUNIT 11"/>
    <property type="match status" value="1"/>
</dbReference>
<evidence type="ECO:0000259" key="3">
    <source>
        <dbReference type="Pfam" id="PF11817"/>
    </source>
</evidence>
<dbReference type="Pfam" id="PF07919">
    <property type="entry name" value="Gryzun"/>
    <property type="match status" value="1"/>
</dbReference>
<evidence type="ECO:0008006" key="6">
    <source>
        <dbReference type="Google" id="ProtNLM"/>
    </source>
</evidence>
<feature type="domain" description="Gryzun putative trafficking through Golgi" evidence="2">
    <location>
        <begin position="661"/>
        <end position="1224"/>
    </location>
</feature>
<protein>
    <recommendedName>
        <fullName evidence="6">Trafficking protein particle complex subunit 11 domain-containing protein</fullName>
    </recommendedName>
</protein>
<accession>A0A0J9XHD8</accession>
<proteinExistence type="predicted"/>
<evidence type="ECO:0000256" key="1">
    <source>
        <dbReference type="SAM" id="MobiDB-lite"/>
    </source>
</evidence>
<keyword evidence="5" id="KW-1185">Reference proteome</keyword>
<feature type="region of interest" description="Disordered" evidence="1">
    <location>
        <begin position="128"/>
        <end position="174"/>
    </location>
</feature>
<reference evidence="4" key="1">
    <citation type="submission" date="2014-03" db="EMBL/GenBank/DDBJ databases">
        <authorList>
            <person name="Casaregola S."/>
        </authorList>
    </citation>
    <scope>NUCLEOTIDE SEQUENCE [LARGE SCALE GENOMIC DNA]</scope>
    <source>
        <strain evidence="4">CLIB 918</strain>
    </source>
</reference>
<dbReference type="InterPro" id="IPR012880">
    <property type="entry name" value="Gryzun"/>
</dbReference>
<evidence type="ECO:0000313" key="5">
    <source>
        <dbReference type="Proteomes" id="UP000242525"/>
    </source>
</evidence>